<dbReference type="EMBL" id="PGCJ01001343">
    <property type="protein sequence ID" value="PLW06184.1"/>
    <property type="molecule type" value="Genomic_DNA"/>
</dbReference>
<gene>
    <name evidence="1" type="ORF">PCANC_28109</name>
</gene>
<accession>A0A2N5RZ01</accession>
<name>A0A2N5RZ01_9BASI</name>
<evidence type="ECO:0000313" key="2">
    <source>
        <dbReference type="Proteomes" id="UP000235388"/>
    </source>
</evidence>
<dbReference type="STRING" id="200324.A0A2N5RZ01"/>
<evidence type="ECO:0000313" key="1">
    <source>
        <dbReference type="EMBL" id="PLW06184.1"/>
    </source>
</evidence>
<comment type="caution">
    <text evidence="1">The sequence shown here is derived from an EMBL/GenBank/DDBJ whole genome shotgun (WGS) entry which is preliminary data.</text>
</comment>
<protein>
    <submittedName>
        <fullName evidence="1">Uncharacterized protein</fullName>
    </submittedName>
</protein>
<organism evidence="1 2">
    <name type="scientific">Puccinia coronata f. sp. avenae</name>
    <dbReference type="NCBI Taxonomy" id="200324"/>
    <lineage>
        <taxon>Eukaryota</taxon>
        <taxon>Fungi</taxon>
        <taxon>Dikarya</taxon>
        <taxon>Basidiomycota</taxon>
        <taxon>Pucciniomycotina</taxon>
        <taxon>Pucciniomycetes</taxon>
        <taxon>Pucciniales</taxon>
        <taxon>Pucciniaceae</taxon>
        <taxon>Puccinia</taxon>
    </lineage>
</organism>
<sequence>MYKHQQEETRLPDFSKLNFHAFPKQDLKAHQPALTYTLKLLEEEILGAEEHKVLELKQLVEVERQVVEEEVLFINRFLCYQSTSCIDAFRAAFFPPPSQSAGPHPSWLGRSVQKKDQICKDALDTFFANKSQH</sequence>
<reference evidence="1 2" key="1">
    <citation type="submission" date="2017-11" db="EMBL/GenBank/DDBJ databases">
        <title>De novo assembly and phasing of dikaryotic genomes from two isolates of Puccinia coronata f. sp. avenae, the causal agent of oat crown rust.</title>
        <authorList>
            <person name="Miller M.E."/>
            <person name="Zhang Y."/>
            <person name="Omidvar V."/>
            <person name="Sperschneider J."/>
            <person name="Schwessinger B."/>
            <person name="Raley C."/>
            <person name="Palmer J.M."/>
            <person name="Garnica D."/>
            <person name="Upadhyaya N."/>
            <person name="Rathjen J."/>
            <person name="Taylor J.M."/>
            <person name="Park R.F."/>
            <person name="Dodds P.N."/>
            <person name="Hirsch C.D."/>
            <person name="Kianian S.F."/>
            <person name="Figueroa M."/>
        </authorList>
    </citation>
    <scope>NUCLEOTIDE SEQUENCE [LARGE SCALE GENOMIC DNA]</scope>
    <source>
        <strain evidence="1">12NC29</strain>
    </source>
</reference>
<dbReference type="Proteomes" id="UP000235388">
    <property type="component" value="Unassembled WGS sequence"/>
</dbReference>
<proteinExistence type="predicted"/>
<dbReference type="AlphaFoldDB" id="A0A2N5RZ01"/>
<keyword evidence="2" id="KW-1185">Reference proteome</keyword>